<name>A0A1H0LB25_9BACT</name>
<proteinExistence type="predicted"/>
<dbReference type="AlphaFoldDB" id="A0A1H0LB25"/>
<sequence>MASPKAILTELMILLVLTMTLCSCATYRSGLNGREITLVLNNPHARQVTFFSSLDNFYGQKLQNQKGLWKITVATTTAFRYFYIIDDNIYLPPCPLQEQDDFGEKNCVFEPPR</sequence>
<protein>
    <submittedName>
        <fullName evidence="1">Uncharacterized protein</fullName>
    </submittedName>
</protein>
<dbReference type="PROSITE" id="PS51257">
    <property type="entry name" value="PROKAR_LIPOPROTEIN"/>
    <property type="match status" value="1"/>
</dbReference>
<reference evidence="1 2" key="1">
    <citation type="submission" date="2016-10" db="EMBL/GenBank/DDBJ databases">
        <authorList>
            <person name="de Groot N.N."/>
        </authorList>
    </citation>
    <scope>NUCLEOTIDE SEQUENCE [LARGE SCALE GENOMIC DNA]</scope>
    <source>
        <strain evidence="1 2">DSM 12130</strain>
    </source>
</reference>
<evidence type="ECO:0000313" key="2">
    <source>
        <dbReference type="Proteomes" id="UP000199073"/>
    </source>
</evidence>
<dbReference type="InterPro" id="IPR014756">
    <property type="entry name" value="Ig_E-set"/>
</dbReference>
<accession>A0A1H0LB25</accession>
<dbReference type="SUPFAM" id="SSF81296">
    <property type="entry name" value="E set domains"/>
    <property type="match status" value="1"/>
</dbReference>
<dbReference type="RefSeq" id="WP_092219891.1">
    <property type="nucleotide sequence ID" value="NZ_FNJI01000004.1"/>
</dbReference>
<organism evidence="1 2">
    <name type="scientific">Desulforhopalus singaporensis</name>
    <dbReference type="NCBI Taxonomy" id="91360"/>
    <lineage>
        <taxon>Bacteria</taxon>
        <taxon>Pseudomonadati</taxon>
        <taxon>Thermodesulfobacteriota</taxon>
        <taxon>Desulfobulbia</taxon>
        <taxon>Desulfobulbales</taxon>
        <taxon>Desulfocapsaceae</taxon>
        <taxon>Desulforhopalus</taxon>
    </lineage>
</organism>
<dbReference type="OrthoDB" id="5420901at2"/>
<gene>
    <name evidence="1" type="ORF">SAMN05660330_00731</name>
</gene>
<keyword evidence="2" id="KW-1185">Reference proteome</keyword>
<dbReference type="EMBL" id="FNJI01000004">
    <property type="protein sequence ID" value="SDO65335.1"/>
    <property type="molecule type" value="Genomic_DNA"/>
</dbReference>
<dbReference type="Proteomes" id="UP000199073">
    <property type="component" value="Unassembled WGS sequence"/>
</dbReference>
<evidence type="ECO:0000313" key="1">
    <source>
        <dbReference type="EMBL" id="SDO65335.1"/>
    </source>
</evidence>
<dbReference type="STRING" id="91360.SAMN05660330_00731"/>